<proteinExistence type="predicted"/>
<accession>A0ABP9G8Q6</accession>
<organism evidence="1 2">
    <name type="scientific">Streptomonospora halophila</name>
    <dbReference type="NCBI Taxonomy" id="427369"/>
    <lineage>
        <taxon>Bacteria</taxon>
        <taxon>Bacillati</taxon>
        <taxon>Actinomycetota</taxon>
        <taxon>Actinomycetes</taxon>
        <taxon>Streptosporangiales</taxon>
        <taxon>Nocardiopsidaceae</taxon>
        <taxon>Streptomonospora</taxon>
    </lineage>
</organism>
<evidence type="ECO:0000313" key="2">
    <source>
        <dbReference type="Proteomes" id="UP001499993"/>
    </source>
</evidence>
<evidence type="ECO:0008006" key="3">
    <source>
        <dbReference type="Google" id="ProtNLM"/>
    </source>
</evidence>
<name>A0ABP9G8Q6_9ACTN</name>
<dbReference type="Proteomes" id="UP001499993">
    <property type="component" value="Unassembled WGS sequence"/>
</dbReference>
<protein>
    <recommendedName>
        <fullName evidence="3">Holliday junction resolvase RusA (Prophage-encoded endonuclease)</fullName>
    </recommendedName>
</protein>
<comment type="caution">
    <text evidence="1">The sequence shown here is derived from an EMBL/GenBank/DDBJ whole genome shotgun (WGS) entry which is preliminary data.</text>
</comment>
<dbReference type="InterPro" id="IPR036614">
    <property type="entry name" value="RusA-like_sf"/>
</dbReference>
<dbReference type="InterPro" id="IPR008822">
    <property type="entry name" value="Endonuclease_RusA-like"/>
</dbReference>
<dbReference type="RefSeq" id="WP_345555335.1">
    <property type="nucleotide sequence ID" value="NZ_BAABIK010000002.1"/>
</dbReference>
<evidence type="ECO:0000313" key="1">
    <source>
        <dbReference type="EMBL" id="GAA4929049.1"/>
    </source>
</evidence>
<dbReference type="EMBL" id="BAABIK010000002">
    <property type="protein sequence ID" value="GAA4929049.1"/>
    <property type="molecule type" value="Genomic_DNA"/>
</dbReference>
<keyword evidence="2" id="KW-1185">Reference proteome</keyword>
<dbReference type="Pfam" id="PF05866">
    <property type="entry name" value="RusA"/>
    <property type="match status" value="1"/>
</dbReference>
<reference evidence="2" key="1">
    <citation type="journal article" date="2019" name="Int. J. Syst. Evol. Microbiol.">
        <title>The Global Catalogue of Microorganisms (GCM) 10K type strain sequencing project: providing services to taxonomists for standard genome sequencing and annotation.</title>
        <authorList>
            <consortium name="The Broad Institute Genomics Platform"/>
            <consortium name="The Broad Institute Genome Sequencing Center for Infectious Disease"/>
            <person name="Wu L."/>
            <person name="Ma J."/>
        </authorList>
    </citation>
    <scope>NUCLEOTIDE SEQUENCE [LARGE SCALE GENOMIC DNA]</scope>
    <source>
        <strain evidence="2">JCM 18123</strain>
    </source>
</reference>
<dbReference type="SUPFAM" id="SSF103084">
    <property type="entry name" value="Holliday junction resolvase RusA"/>
    <property type="match status" value="1"/>
</dbReference>
<sequence>MTATNPIPLVLAGWDLSITANGTPAGQGRVSFLGKGRPAIHSNQKTLKPWRAAIMAAAERAMLHHRHATLAGVPVQTDITITVPKPSSAPKRRRTWPVTRFSSDLDHHVRAIHDSLSEAKVFADDSQVVEMSARKVYPGEHEFALSEPGAVVHVRVLPEAVAR</sequence>
<dbReference type="Gene3D" id="3.30.1330.70">
    <property type="entry name" value="Holliday junction resolvase RusA"/>
    <property type="match status" value="1"/>
</dbReference>
<gene>
    <name evidence="1" type="ORF">GCM10023224_05580</name>
</gene>